<organism evidence="4 5">
    <name type="scientific">Thalassococcus arenae</name>
    <dbReference type="NCBI Taxonomy" id="2851652"/>
    <lineage>
        <taxon>Bacteria</taxon>
        <taxon>Pseudomonadati</taxon>
        <taxon>Pseudomonadota</taxon>
        <taxon>Alphaproteobacteria</taxon>
        <taxon>Rhodobacterales</taxon>
        <taxon>Roseobacteraceae</taxon>
        <taxon>Thalassococcus</taxon>
    </lineage>
</organism>
<gene>
    <name evidence="4" type="ORF">KUH32_11920</name>
</gene>
<proteinExistence type="predicted"/>
<dbReference type="EMBL" id="JAHRWL010000002">
    <property type="protein sequence ID" value="MBV2360484.1"/>
    <property type="molecule type" value="Genomic_DNA"/>
</dbReference>
<keyword evidence="5" id="KW-1185">Reference proteome</keyword>
<evidence type="ECO:0000313" key="5">
    <source>
        <dbReference type="Proteomes" id="UP001166293"/>
    </source>
</evidence>
<evidence type="ECO:0000256" key="2">
    <source>
        <dbReference type="ARBA" id="ARBA00023054"/>
    </source>
</evidence>
<keyword evidence="3" id="KW-0732">Signal</keyword>
<name>A0ABS6N918_9RHOB</name>
<keyword evidence="2" id="KW-0175">Coiled coil</keyword>
<dbReference type="PANTHER" id="PTHR32347">
    <property type="entry name" value="EFFLUX SYSTEM COMPONENT YKNX-RELATED"/>
    <property type="match status" value="1"/>
</dbReference>
<reference evidence="4" key="1">
    <citation type="submission" date="2021-06" db="EMBL/GenBank/DDBJ databases">
        <title>Thalassococcus sp. CAU 1522 isolated from sea sand, Republic of Korea.</title>
        <authorList>
            <person name="Kim W."/>
        </authorList>
    </citation>
    <scope>NUCLEOTIDE SEQUENCE</scope>
    <source>
        <strain evidence="4">CAU 1522</strain>
    </source>
</reference>
<feature type="signal peptide" evidence="3">
    <location>
        <begin position="1"/>
        <end position="24"/>
    </location>
</feature>
<evidence type="ECO:0000313" key="4">
    <source>
        <dbReference type="EMBL" id="MBV2360484.1"/>
    </source>
</evidence>
<dbReference type="RefSeq" id="WP_217778661.1">
    <property type="nucleotide sequence ID" value="NZ_JAHRWL010000002.1"/>
</dbReference>
<evidence type="ECO:0000256" key="1">
    <source>
        <dbReference type="ARBA" id="ARBA00004196"/>
    </source>
</evidence>
<evidence type="ECO:0000256" key="3">
    <source>
        <dbReference type="SAM" id="SignalP"/>
    </source>
</evidence>
<protein>
    <submittedName>
        <fullName evidence="4">HlyD family efflux transporter periplasmic adaptor subunit</fullName>
    </submittedName>
</protein>
<comment type="subcellular location">
    <subcellularLocation>
        <location evidence="1">Cell envelope</location>
    </subcellularLocation>
</comment>
<comment type="caution">
    <text evidence="4">The sequence shown here is derived from an EMBL/GenBank/DDBJ whole genome shotgun (WGS) entry which is preliminary data.</text>
</comment>
<dbReference type="InterPro" id="IPR050465">
    <property type="entry name" value="UPF0194_transport"/>
</dbReference>
<accession>A0ABS6N918</accession>
<sequence>MTTARHAFFAAAILCTALSAPMAAQDDRISEVFLGTVRASDIHGLSYEARGCITEVAQDIDRDPTARAGQVLVRLNDRQSALSLQTAAARLLDLDAAVEERILALRAARADDRRRQQELAFVAKEFERNNTLFRRGLINETTLEAVERRVMDAEFAAERAKEAIDSAVSAVSRAEIARDIGRLERQSAEINHANLSVVAPFDGVLLGFEAKVGDCVQEGQLAAQIYAPHRKVVDIHVLIGTVAPSTPDGLAIGAPVVLHRVTGPDCDGTVIQIGTEADLETQYVKATIEVDPTCAPALFLNEAVEVEAASASAG</sequence>
<feature type="chain" id="PRO_5045843110" evidence="3">
    <location>
        <begin position="25"/>
        <end position="314"/>
    </location>
</feature>
<dbReference type="PANTHER" id="PTHR32347:SF23">
    <property type="entry name" value="BLL5650 PROTEIN"/>
    <property type="match status" value="1"/>
</dbReference>
<dbReference type="Proteomes" id="UP001166293">
    <property type="component" value="Unassembled WGS sequence"/>
</dbReference>